<dbReference type="EMBL" id="BAAAVS010000023">
    <property type="protein sequence ID" value="GAA3036901.1"/>
    <property type="molecule type" value="Genomic_DNA"/>
</dbReference>
<dbReference type="SMART" id="SM00342">
    <property type="entry name" value="HTH_ARAC"/>
    <property type="match status" value="1"/>
</dbReference>
<evidence type="ECO:0000256" key="3">
    <source>
        <dbReference type="ARBA" id="ARBA00023163"/>
    </source>
</evidence>
<dbReference type="RefSeq" id="WP_290714211.1">
    <property type="nucleotide sequence ID" value="NZ_BAAAVS010000023.1"/>
</dbReference>
<dbReference type="Pfam" id="PF12833">
    <property type="entry name" value="HTH_18"/>
    <property type="match status" value="1"/>
</dbReference>
<dbReference type="InterPro" id="IPR050204">
    <property type="entry name" value="AraC_XylS_family_regulators"/>
</dbReference>
<reference evidence="6" key="1">
    <citation type="journal article" date="2019" name="Int. J. Syst. Evol. Microbiol.">
        <title>The Global Catalogue of Microorganisms (GCM) 10K type strain sequencing project: providing services to taxonomists for standard genome sequencing and annotation.</title>
        <authorList>
            <consortium name="The Broad Institute Genomics Platform"/>
            <consortium name="The Broad Institute Genome Sequencing Center for Infectious Disease"/>
            <person name="Wu L."/>
            <person name="Ma J."/>
        </authorList>
    </citation>
    <scope>NUCLEOTIDE SEQUENCE [LARGE SCALE GENOMIC DNA]</scope>
    <source>
        <strain evidence="6">JCM 14234</strain>
    </source>
</reference>
<keyword evidence="2" id="KW-0238">DNA-binding</keyword>
<gene>
    <name evidence="5" type="ORF">GCM10010528_16970</name>
</gene>
<keyword evidence="1" id="KW-0805">Transcription regulation</keyword>
<dbReference type="InterPro" id="IPR018060">
    <property type="entry name" value="HTH_AraC"/>
</dbReference>
<organism evidence="5 6">
    <name type="scientific">Gordonia defluvii</name>
    <dbReference type="NCBI Taxonomy" id="283718"/>
    <lineage>
        <taxon>Bacteria</taxon>
        <taxon>Bacillati</taxon>
        <taxon>Actinomycetota</taxon>
        <taxon>Actinomycetes</taxon>
        <taxon>Mycobacteriales</taxon>
        <taxon>Gordoniaceae</taxon>
        <taxon>Gordonia</taxon>
    </lineage>
</organism>
<evidence type="ECO:0000256" key="1">
    <source>
        <dbReference type="ARBA" id="ARBA00023015"/>
    </source>
</evidence>
<keyword evidence="3" id="KW-0804">Transcription</keyword>
<comment type="caution">
    <text evidence="5">The sequence shown here is derived from an EMBL/GenBank/DDBJ whole genome shotgun (WGS) entry which is preliminary data.</text>
</comment>
<dbReference type="PANTHER" id="PTHR46796">
    <property type="entry name" value="HTH-TYPE TRANSCRIPTIONAL ACTIVATOR RHAS-RELATED"/>
    <property type="match status" value="1"/>
</dbReference>
<proteinExistence type="predicted"/>
<feature type="domain" description="HTH araC/xylS-type" evidence="4">
    <location>
        <begin position="156"/>
        <end position="252"/>
    </location>
</feature>
<name>A0ABP6L9H4_9ACTN</name>
<dbReference type="SUPFAM" id="SSF46689">
    <property type="entry name" value="Homeodomain-like"/>
    <property type="match status" value="1"/>
</dbReference>
<evidence type="ECO:0000256" key="2">
    <source>
        <dbReference type="ARBA" id="ARBA00023125"/>
    </source>
</evidence>
<dbReference type="Proteomes" id="UP001501035">
    <property type="component" value="Unassembled WGS sequence"/>
</dbReference>
<dbReference type="PANTHER" id="PTHR46796:SF15">
    <property type="entry name" value="BLL1074 PROTEIN"/>
    <property type="match status" value="1"/>
</dbReference>
<keyword evidence="6" id="KW-1185">Reference proteome</keyword>
<sequence>MELRHVRGLTGISINPYRIIGAAPGDHLGLPSSTVTLIVDLDGGLSLSEPDRSGRRTFRCCLGGMHLRPVIIHHTGTQIGVAASLSPAAVRALFGLPAAELWTTNIELGDVAPGLARRLYDATGTVPHEERGPVAARIIDEATSVARARAIDPDAERAWRLIQHAGGQITVARLVELSGWSARYLTRVFTAEYGVGPKQAARLARFDHARAELETGGAIADVAADCGYADQAHLTREFARITGHPPKEFLAVRASEFSGAAAYGIDVDELCPRDVRSRPILTTTRRWRRHG</sequence>
<evidence type="ECO:0000313" key="6">
    <source>
        <dbReference type="Proteomes" id="UP001501035"/>
    </source>
</evidence>
<evidence type="ECO:0000259" key="4">
    <source>
        <dbReference type="PROSITE" id="PS01124"/>
    </source>
</evidence>
<evidence type="ECO:0000313" key="5">
    <source>
        <dbReference type="EMBL" id="GAA3036901.1"/>
    </source>
</evidence>
<dbReference type="PROSITE" id="PS01124">
    <property type="entry name" value="HTH_ARAC_FAMILY_2"/>
    <property type="match status" value="1"/>
</dbReference>
<dbReference type="Gene3D" id="1.10.10.60">
    <property type="entry name" value="Homeodomain-like"/>
    <property type="match status" value="1"/>
</dbReference>
<dbReference type="InterPro" id="IPR009057">
    <property type="entry name" value="Homeodomain-like_sf"/>
</dbReference>
<accession>A0ABP6L9H4</accession>
<protein>
    <submittedName>
        <fullName evidence="5">Helix-turn-helix domain-containing protein</fullName>
    </submittedName>
</protein>